<evidence type="ECO:0000313" key="5">
    <source>
        <dbReference type="EMBL" id="MBF6302195.1"/>
    </source>
</evidence>
<evidence type="ECO:0000259" key="4">
    <source>
        <dbReference type="Pfam" id="PF05368"/>
    </source>
</evidence>
<accession>A0ABS0D1A1</accession>
<name>A0ABS0D1A1_9NOCA</name>
<dbReference type="Proteomes" id="UP000702209">
    <property type="component" value="Unassembled WGS sequence"/>
</dbReference>
<evidence type="ECO:0000313" key="6">
    <source>
        <dbReference type="Proteomes" id="UP000702209"/>
    </source>
</evidence>
<proteinExistence type="inferred from homology"/>
<reference evidence="5 6" key="1">
    <citation type="submission" date="2020-10" db="EMBL/GenBank/DDBJ databases">
        <title>Identification of Nocardia species via Next-generation sequencing and recognition of intraspecies genetic diversity.</title>
        <authorList>
            <person name="Li P."/>
            <person name="Li P."/>
            <person name="Lu B."/>
        </authorList>
    </citation>
    <scope>NUCLEOTIDE SEQUENCE [LARGE SCALE GENOMIC DNA]</scope>
    <source>
        <strain evidence="5 6">BJ06-0157</strain>
    </source>
</reference>
<dbReference type="Pfam" id="PF05368">
    <property type="entry name" value="NmrA"/>
    <property type="match status" value="1"/>
</dbReference>
<gene>
    <name evidence="5" type="ORF">IU459_32340</name>
</gene>
<comment type="similarity">
    <text evidence="1">Belongs to the NmrA-type oxidoreductase family.</text>
</comment>
<dbReference type="SUPFAM" id="SSF51735">
    <property type="entry name" value="NAD(P)-binding Rossmann-fold domains"/>
    <property type="match status" value="1"/>
</dbReference>
<dbReference type="Gene3D" id="3.40.50.720">
    <property type="entry name" value="NAD(P)-binding Rossmann-like Domain"/>
    <property type="match status" value="1"/>
</dbReference>
<dbReference type="InterPro" id="IPR051164">
    <property type="entry name" value="NmrA-like_oxidored"/>
</dbReference>
<keyword evidence="2" id="KW-0521">NADP</keyword>
<feature type="compositionally biased region" description="Pro residues" evidence="3">
    <location>
        <begin position="254"/>
        <end position="267"/>
    </location>
</feature>
<dbReference type="InterPro" id="IPR036291">
    <property type="entry name" value="NAD(P)-bd_dom_sf"/>
</dbReference>
<protein>
    <submittedName>
        <fullName evidence="5">NmrA family NAD(P)-binding protein</fullName>
    </submittedName>
</protein>
<sequence>MKKQTVIVHGATGEQGAAIVRGLLSAGHRVRGIVRRVSGSRLHPDAEPVQADLLEPGSLAAAYSGTDAVIVQLPLVFAAEPAIRQAEAVLAGLRDAGVRRAVFNTGTMLPTAPVGVPFVDARVLVSAELRHSVEVATVVGPARTYMDNLAAPWSAPLVRAGEVAYPLPRDLPVPWVALDDLGTAVAALVTSTAPAPFQIVAGPQALTGDQIATELAAVLGHPVRWNAITPAAYQEMLAPHLGAEVAEGVAAAYTPPPPGTPPPPQPDPSVVTTGATTLRDWAARQTWPAYAARPVLRP</sequence>
<dbReference type="RefSeq" id="WP_195133385.1">
    <property type="nucleotide sequence ID" value="NZ_JADLQX010000039.1"/>
</dbReference>
<feature type="region of interest" description="Disordered" evidence="3">
    <location>
        <begin position="251"/>
        <end position="272"/>
    </location>
</feature>
<organism evidence="5 6">
    <name type="scientific">Nocardia amamiensis</name>
    <dbReference type="NCBI Taxonomy" id="404578"/>
    <lineage>
        <taxon>Bacteria</taxon>
        <taxon>Bacillati</taxon>
        <taxon>Actinomycetota</taxon>
        <taxon>Actinomycetes</taxon>
        <taxon>Mycobacteriales</taxon>
        <taxon>Nocardiaceae</taxon>
        <taxon>Nocardia</taxon>
    </lineage>
</organism>
<evidence type="ECO:0000256" key="1">
    <source>
        <dbReference type="ARBA" id="ARBA00006328"/>
    </source>
</evidence>
<dbReference type="EMBL" id="JADLQX010000039">
    <property type="protein sequence ID" value="MBF6302195.1"/>
    <property type="molecule type" value="Genomic_DNA"/>
</dbReference>
<comment type="caution">
    <text evidence="5">The sequence shown here is derived from an EMBL/GenBank/DDBJ whole genome shotgun (WGS) entry which is preliminary data.</text>
</comment>
<dbReference type="PANTHER" id="PTHR42748:SF7">
    <property type="entry name" value="NMRA LIKE REDOX SENSOR 1-RELATED"/>
    <property type="match status" value="1"/>
</dbReference>
<dbReference type="InterPro" id="IPR008030">
    <property type="entry name" value="NmrA-like"/>
</dbReference>
<evidence type="ECO:0000256" key="3">
    <source>
        <dbReference type="SAM" id="MobiDB-lite"/>
    </source>
</evidence>
<evidence type="ECO:0000256" key="2">
    <source>
        <dbReference type="ARBA" id="ARBA00022857"/>
    </source>
</evidence>
<dbReference type="PANTHER" id="PTHR42748">
    <property type="entry name" value="NITROGEN METABOLITE REPRESSION PROTEIN NMRA FAMILY MEMBER"/>
    <property type="match status" value="1"/>
</dbReference>
<feature type="domain" description="NmrA-like" evidence="4">
    <location>
        <begin position="2"/>
        <end position="239"/>
    </location>
</feature>
<keyword evidence="6" id="KW-1185">Reference proteome</keyword>